<dbReference type="NCBIfam" id="TIGR00225">
    <property type="entry name" value="prc"/>
    <property type="match status" value="1"/>
</dbReference>
<dbReference type="Gene3D" id="2.30.42.10">
    <property type="match status" value="1"/>
</dbReference>
<dbReference type="PANTHER" id="PTHR32060:SF30">
    <property type="entry name" value="CARBOXY-TERMINAL PROCESSING PROTEASE CTPA"/>
    <property type="match status" value="1"/>
</dbReference>
<dbReference type="GO" id="GO:0006508">
    <property type="term" value="P:proteolysis"/>
    <property type="evidence" value="ECO:0007669"/>
    <property type="project" value="UniProtKB-KW"/>
</dbReference>
<dbReference type="FunFam" id="2.30.42.10:FF:000063">
    <property type="entry name" value="Peptidase, S41 family"/>
    <property type="match status" value="1"/>
</dbReference>
<dbReference type="Gene3D" id="3.30.750.44">
    <property type="match status" value="1"/>
</dbReference>
<dbReference type="Proteomes" id="UP000178230">
    <property type="component" value="Unassembled WGS sequence"/>
</dbReference>
<dbReference type="Pfam" id="PF00595">
    <property type="entry name" value="PDZ"/>
    <property type="match status" value="1"/>
</dbReference>
<dbReference type="AlphaFoldDB" id="A0A1F5YJZ4"/>
<dbReference type="Gene3D" id="3.90.226.10">
    <property type="entry name" value="2-enoyl-CoA Hydratase, Chain A, domain 1"/>
    <property type="match status" value="1"/>
</dbReference>
<evidence type="ECO:0000256" key="2">
    <source>
        <dbReference type="ARBA" id="ARBA00022670"/>
    </source>
</evidence>
<evidence type="ECO:0000256" key="3">
    <source>
        <dbReference type="ARBA" id="ARBA00022801"/>
    </source>
</evidence>
<dbReference type="InterPro" id="IPR001478">
    <property type="entry name" value="PDZ"/>
</dbReference>
<dbReference type="SUPFAM" id="SSF52096">
    <property type="entry name" value="ClpP/crotonase"/>
    <property type="match status" value="1"/>
</dbReference>
<dbReference type="GO" id="GO:0004175">
    <property type="term" value="F:endopeptidase activity"/>
    <property type="evidence" value="ECO:0007669"/>
    <property type="project" value="TreeGrafter"/>
</dbReference>
<evidence type="ECO:0000256" key="5">
    <source>
        <dbReference type="RuleBase" id="RU004404"/>
    </source>
</evidence>
<accession>A0A1F5YJZ4</accession>
<dbReference type="SMART" id="SM00228">
    <property type="entry name" value="PDZ"/>
    <property type="match status" value="1"/>
</dbReference>
<dbReference type="GO" id="GO:0008236">
    <property type="term" value="F:serine-type peptidase activity"/>
    <property type="evidence" value="ECO:0007669"/>
    <property type="project" value="UniProtKB-KW"/>
</dbReference>
<dbReference type="SUPFAM" id="SSF50156">
    <property type="entry name" value="PDZ domain-like"/>
    <property type="match status" value="1"/>
</dbReference>
<comment type="caution">
    <text evidence="7">The sequence shown here is derived from an EMBL/GenBank/DDBJ whole genome shotgun (WGS) entry which is preliminary data.</text>
</comment>
<dbReference type="Pfam" id="PF22694">
    <property type="entry name" value="CtpB_N-like"/>
    <property type="match status" value="1"/>
</dbReference>
<dbReference type="InterPro" id="IPR029045">
    <property type="entry name" value="ClpP/crotonase-like_dom_sf"/>
</dbReference>
<dbReference type="InterPro" id="IPR004447">
    <property type="entry name" value="Peptidase_S41A"/>
</dbReference>
<evidence type="ECO:0000256" key="1">
    <source>
        <dbReference type="ARBA" id="ARBA00009179"/>
    </source>
</evidence>
<dbReference type="SMART" id="SM00245">
    <property type="entry name" value="TSPc"/>
    <property type="match status" value="1"/>
</dbReference>
<keyword evidence="4 5" id="KW-0720">Serine protease</keyword>
<dbReference type="GO" id="GO:0030288">
    <property type="term" value="C:outer membrane-bounded periplasmic space"/>
    <property type="evidence" value="ECO:0007669"/>
    <property type="project" value="TreeGrafter"/>
</dbReference>
<keyword evidence="3 5" id="KW-0378">Hydrolase</keyword>
<dbReference type="PANTHER" id="PTHR32060">
    <property type="entry name" value="TAIL-SPECIFIC PROTEASE"/>
    <property type="match status" value="1"/>
</dbReference>
<dbReference type="Pfam" id="PF03572">
    <property type="entry name" value="Peptidase_S41"/>
    <property type="match status" value="1"/>
</dbReference>
<reference evidence="7 8" key="1">
    <citation type="journal article" date="2016" name="Nat. Commun.">
        <title>Thousands of microbial genomes shed light on interconnected biogeochemical processes in an aquifer system.</title>
        <authorList>
            <person name="Anantharaman K."/>
            <person name="Brown C.T."/>
            <person name="Hug L.A."/>
            <person name="Sharon I."/>
            <person name="Castelle C.J."/>
            <person name="Probst A.J."/>
            <person name="Thomas B.C."/>
            <person name="Singh A."/>
            <person name="Wilkins M.J."/>
            <person name="Karaoz U."/>
            <person name="Brodie E.L."/>
            <person name="Williams K.H."/>
            <person name="Hubbard S.S."/>
            <person name="Banfield J.F."/>
        </authorList>
    </citation>
    <scope>NUCLEOTIDE SEQUENCE [LARGE SCALE GENOMIC DNA]</scope>
</reference>
<protein>
    <recommendedName>
        <fullName evidence="6">PDZ domain-containing protein</fullName>
    </recommendedName>
</protein>
<feature type="domain" description="PDZ" evidence="6">
    <location>
        <begin position="114"/>
        <end position="190"/>
    </location>
</feature>
<dbReference type="CDD" id="cd07560">
    <property type="entry name" value="Peptidase_S41_CPP"/>
    <property type="match status" value="1"/>
</dbReference>
<evidence type="ECO:0000313" key="8">
    <source>
        <dbReference type="Proteomes" id="UP000178230"/>
    </source>
</evidence>
<dbReference type="InterPro" id="IPR036034">
    <property type="entry name" value="PDZ_sf"/>
</dbReference>
<proteinExistence type="inferred from homology"/>
<name>A0A1F5YJZ4_9BACT</name>
<dbReference type="PROSITE" id="PS50106">
    <property type="entry name" value="PDZ"/>
    <property type="match status" value="1"/>
</dbReference>
<dbReference type="InterPro" id="IPR005151">
    <property type="entry name" value="Tail-specific_protease"/>
</dbReference>
<evidence type="ECO:0000313" key="7">
    <source>
        <dbReference type="EMBL" id="OGG00490.1"/>
    </source>
</evidence>
<organism evidence="7 8">
    <name type="scientific">Candidatus Gottesmanbacteria bacterium RBG_13_37_7</name>
    <dbReference type="NCBI Taxonomy" id="1798369"/>
    <lineage>
        <taxon>Bacteria</taxon>
        <taxon>Candidatus Gottesmaniibacteriota</taxon>
    </lineage>
</organism>
<dbReference type="EMBL" id="MFIY01000007">
    <property type="protein sequence ID" value="OGG00490.1"/>
    <property type="molecule type" value="Genomic_DNA"/>
</dbReference>
<sequence length="443" mass="48878">MVKTCRKRNYYFRIIIMSLKNIRNFIVILTLLLLSFGFGFRFGQSDSEDKSNVTKNIDIEGKTSAKITKVDFSLFWDVWDRLNRYYIDKSKLNAQNMVYGAVSGMVAALEDPYTVFLPPDQNKETKDDLGGKFEGIGAQLGIKDKKIVVIAPLKSSPAESAGLKSGDWILKVDGKETAGWTLPEAVSKIRGQKGTKVMLSIMHKDASVSSEIAVVRDQIKVPSVEWEVKNVRCNQENSNQCKIVPSPCEDCQKVAYLKLTRFGDQTNDEWNKAVAEIIKLTGPDNTSTIIGLIFDLRNNPGGYLSGSVFIASEFLKDGTVVIQESYQEQKETYNVNRKGKLLTIPMVVLINKGSASASEIVAGALQERGRAKLVGETTFGKGSIQEAQELENGAGIHITTAKWLLPSGKWINGSGIDPDIKAEEGVDENLDPQLDKAAEVLLK</sequence>
<evidence type="ECO:0000256" key="4">
    <source>
        <dbReference type="ARBA" id="ARBA00022825"/>
    </source>
</evidence>
<dbReference type="InterPro" id="IPR055210">
    <property type="entry name" value="CtpA/B_N"/>
</dbReference>
<dbReference type="CDD" id="cd06782">
    <property type="entry name" value="cpPDZ_CPP-like"/>
    <property type="match status" value="1"/>
</dbReference>
<gene>
    <name evidence="7" type="ORF">A2Y99_02775</name>
</gene>
<comment type="similarity">
    <text evidence="1 5">Belongs to the peptidase S41A family.</text>
</comment>
<dbReference type="GO" id="GO:0007165">
    <property type="term" value="P:signal transduction"/>
    <property type="evidence" value="ECO:0007669"/>
    <property type="project" value="TreeGrafter"/>
</dbReference>
<keyword evidence="2 5" id="KW-0645">Protease</keyword>
<evidence type="ECO:0000259" key="6">
    <source>
        <dbReference type="PROSITE" id="PS50106"/>
    </source>
</evidence>